<proteinExistence type="inferred from homology"/>
<dbReference type="Gene3D" id="2.20.25.10">
    <property type="match status" value="2"/>
</dbReference>
<dbReference type="InterPro" id="IPR001222">
    <property type="entry name" value="Znf_TFIIS"/>
</dbReference>
<evidence type="ECO:0000256" key="9">
    <source>
        <dbReference type="PROSITE-ProRule" id="PRU00472"/>
    </source>
</evidence>
<comment type="similarity">
    <text evidence="2">Belongs to the archaeal RpoM/eukaryotic RPA12/RPB9/RPC11 RNA polymerase family.</text>
</comment>
<dbReference type="GO" id="GO:0006283">
    <property type="term" value="P:transcription-coupled nucleotide-excision repair"/>
    <property type="evidence" value="ECO:0007669"/>
    <property type="project" value="TreeGrafter"/>
</dbReference>
<dbReference type="InterPro" id="IPR001529">
    <property type="entry name" value="Zn_ribbon_RPB9"/>
</dbReference>
<comment type="subcellular location">
    <subcellularLocation>
        <location evidence="1">Nucleus</location>
        <location evidence="1">Nucleolus</location>
    </subcellularLocation>
</comment>
<dbReference type="GO" id="GO:0006367">
    <property type="term" value="P:transcription initiation at RNA polymerase II promoter"/>
    <property type="evidence" value="ECO:0007669"/>
    <property type="project" value="TreeGrafter"/>
</dbReference>
<keyword evidence="6" id="KW-0862">Zinc</keyword>
<protein>
    <submittedName>
        <fullName evidence="12">Bifunctional DNA-directed RNA polymerase M</fullName>
    </submittedName>
</protein>
<keyword evidence="3 12" id="KW-0240">DNA-directed RNA polymerase</keyword>
<dbReference type="GO" id="GO:0003899">
    <property type="term" value="F:DNA-directed RNA polymerase activity"/>
    <property type="evidence" value="ECO:0007669"/>
    <property type="project" value="InterPro"/>
</dbReference>
<evidence type="ECO:0000256" key="8">
    <source>
        <dbReference type="ARBA" id="ARBA00023242"/>
    </source>
</evidence>
<keyword evidence="5 9" id="KW-0863">Zinc-finger</keyword>
<keyword evidence="13" id="KW-1185">Reference proteome</keyword>
<evidence type="ECO:0000313" key="12">
    <source>
        <dbReference type="EMBL" id="KAK2195415.1"/>
    </source>
</evidence>
<evidence type="ECO:0000313" key="13">
    <source>
        <dbReference type="Proteomes" id="UP001214638"/>
    </source>
</evidence>
<dbReference type="Pfam" id="PF02150">
    <property type="entry name" value="Zn_ribbon_RPB9"/>
    <property type="match status" value="1"/>
</dbReference>
<evidence type="ECO:0000259" key="11">
    <source>
        <dbReference type="PROSITE" id="PS51133"/>
    </source>
</evidence>
<feature type="compositionally biased region" description="Basic and acidic residues" evidence="10">
    <location>
        <begin position="150"/>
        <end position="161"/>
    </location>
</feature>
<evidence type="ECO:0000256" key="2">
    <source>
        <dbReference type="ARBA" id="ARBA00008925"/>
    </source>
</evidence>
<dbReference type="InterPro" id="IPR012164">
    <property type="entry name" value="Rpa12/Rpb9/Rpc10/TFS"/>
</dbReference>
<evidence type="ECO:0000256" key="5">
    <source>
        <dbReference type="ARBA" id="ARBA00022771"/>
    </source>
</evidence>
<keyword evidence="7" id="KW-0804">Transcription</keyword>
<dbReference type="SUPFAM" id="SSF57783">
    <property type="entry name" value="Zinc beta-ribbon"/>
    <property type="match status" value="2"/>
</dbReference>
<comment type="caution">
    <text evidence="12">The sequence shown here is derived from an EMBL/GenBank/DDBJ whole genome shotgun (WGS) entry which is preliminary data.</text>
</comment>
<dbReference type="RefSeq" id="XP_067802258.1">
    <property type="nucleotide sequence ID" value="XM_067948107.1"/>
</dbReference>
<dbReference type="GeneID" id="94337388"/>
<reference evidence="12" key="1">
    <citation type="journal article" date="2023" name="Nat. Microbiol.">
        <title>Babesia duncani multi-omics identifies virulence factors and drug targets.</title>
        <authorList>
            <person name="Singh P."/>
            <person name="Lonardi S."/>
            <person name="Liang Q."/>
            <person name="Vydyam P."/>
            <person name="Khabirova E."/>
            <person name="Fang T."/>
            <person name="Gihaz S."/>
            <person name="Thekkiniath J."/>
            <person name="Munshi M."/>
            <person name="Abel S."/>
            <person name="Ciampossin L."/>
            <person name="Batugedara G."/>
            <person name="Gupta M."/>
            <person name="Lu X.M."/>
            <person name="Lenz T."/>
            <person name="Chakravarty S."/>
            <person name="Cornillot E."/>
            <person name="Hu Y."/>
            <person name="Ma W."/>
            <person name="Gonzalez L.M."/>
            <person name="Sanchez S."/>
            <person name="Estrada K."/>
            <person name="Sanchez-Flores A."/>
            <person name="Montero E."/>
            <person name="Harb O.S."/>
            <person name="Le Roch K.G."/>
            <person name="Mamoun C.B."/>
        </authorList>
    </citation>
    <scope>NUCLEOTIDE SEQUENCE</scope>
    <source>
        <strain evidence="12">WA1</strain>
    </source>
</reference>
<dbReference type="EMBL" id="JALLKP010000004">
    <property type="protein sequence ID" value="KAK2195415.1"/>
    <property type="molecule type" value="Genomic_DNA"/>
</dbReference>
<dbReference type="CDD" id="cd10508">
    <property type="entry name" value="Zn-ribbon_RPB9"/>
    <property type="match status" value="1"/>
</dbReference>
<dbReference type="InterPro" id="IPR034012">
    <property type="entry name" value="Zn_ribbon_RPB9_C"/>
</dbReference>
<evidence type="ECO:0000256" key="7">
    <source>
        <dbReference type="ARBA" id="ARBA00023163"/>
    </source>
</evidence>
<evidence type="ECO:0000256" key="3">
    <source>
        <dbReference type="ARBA" id="ARBA00022478"/>
    </source>
</evidence>
<keyword evidence="8" id="KW-0539">Nucleus</keyword>
<dbReference type="Pfam" id="PF01096">
    <property type="entry name" value="Zn_ribbon_TFIIS"/>
    <property type="match status" value="1"/>
</dbReference>
<dbReference type="Proteomes" id="UP001214638">
    <property type="component" value="Unassembled WGS sequence"/>
</dbReference>
<name>A0AAD9UN39_9APIC</name>
<evidence type="ECO:0000256" key="6">
    <source>
        <dbReference type="ARBA" id="ARBA00022833"/>
    </source>
</evidence>
<dbReference type="AlphaFoldDB" id="A0AAD9UN39"/>
<accession>A0AAD9UN39</accession>
<evidence type="ECO:0000256" key="1">
    <source>
        <dbReference type="ARBA" id="ARBA00004604"/>
    </source>
</evidence>
<keyword evidence="4" id="KW-0479">Metal-binding</keyword>
<dbReference type="PROSITE" id="PS01030">
    <property type="entry name" value="RNA_POL_M_15KD"/>
    <property type="match status" value="1"/>
</dbReference>
<dbReference type="GO" id="GO:0008270">
    <property type="term" value="F:zinc ion binding"/>
    <property type="evidence" value="ECO:0007669"/>
    <property type="project" value="UniProtKB-KW"/>
</dbReference>
<evidence type="ECO:0000256" key="4">
    <source>
        <dbReference type="ARBA" id="ARBA00022723"/>
    </source>
</evidence>
<evidence type="ECO:0000256" key="10">
    <source>
        <dbReference type="SAM" id="MobiDB-lite"/>
    </source>
</evidence>
<dbReference type="SMART" id="SM00661">
    <property type="entry name" value="RPOL9"/>
    <property type="match status" value="1"/>
</dbReference>
<dbReference type="GO" id="GO:0005665">
    <property type="term" value="C:RNA polymerase II, core complex"/>
    <property type="evidence" value="ECO:0007669"/>
    <property type="project" value="TreeGrafter"/>
</dbReference>
<sequence>MSELNFCPECNNILYAHADNRRQQLKFSCRHCDFSRWADPSNADDNCINRTLYNLESKENLFVSPLVIKDPTLGRTNQWHCVKCGWQKAVFFQLPERVSDDAMMLVFVCCNTGCGYWTKQAYDEPQTPLGNSSRLAGPSKIARSFSQTQDHSRLFDEDADE</sequence>
<organism evidence="12 13">
    <name type="scientific">Babesia duncani</name>
    <dbReference type="NCBI Taxonomy" id="323732"/>
    <lineage>
        <taxon>Eukaryota</taxon>
        <taxon>Sar</taxon>
        <taxon>Alveolata</taxon>
        <taxon>Apicomplexa</taxon>
        <taxon>Aconoidasida</taxon>
        <taxon>Piroplasmida</taxon>
        <taxon>Babesiidae</taxon>
        <taxon>Babesia</taxon>
    </lineage>
</organism>
<dbReference type="PROSITE" id="PS51133">
    <property type="entry name" value="ZF_TFIIS_2"/>
    <property type="match status" value="1"/>
</dbReference>
<dbReference type="InterPro" id="IPR019761">
    <property type="entry name" value="DNA-dir_RNA_pol-M_15_CS"/>
</dbReference>
<dbReference type="PANTHER" id="PTHR11239:SF1">
    <property type="entry name" value="DNA-DIRECTED RNA POLYMERASE II SUBUNIT RPB9"/>
    <property type="match status" value="1"/>
</dbReference>
<dbReference type="GO" id="GO:0005730">
    <property type="term" value="C:nucleolus"/>
    <property type="evidence" value="ECO:0007669"/>
    <property type="project" value="UniProtKB-SubCell"/>
</dbReference>
<dbReference type="KEGG" id="bdw:94337388"/>
<feature type="domain" description="TFIIS-type" evidence="11">
    <location>
        <begin position="77"/>
        <end position="119"/>
    </location>
</feature>
<dbReference type="GO" id="GO:0003676">
    <property type="term" value="F:nucleic acid binding"/>
    <property type="evidence" value="ECO:0007669"/>
    <property type="project" value="InterPro"/>
</dbReference>
<gene>
    <name evidence="12" type="ORF">BdWA1_003091</name>
</gene>
<feature type="region of interest" description="Disordered" evidence="10">
    <location>
        <begin position="142"/>
        <end position="161"/>
    </location>
</feature>
<dbReference type="PANTHER" id="PTHR11239">
    <property type="entry name" value="DNA-DIRECTED RNA POLYMERASE"/>
    <property type="match status" value="1"/>
</dbReference>
<dbReference type="GO" id="GO:0001193">
    <property type="term" value="P:maintenance of transcriptional fidelity during transcription elongation by RNA polymerase II"/>
    <property type="evidence" value="ECO:0007669"/>
    <property type="project" value="TreeGrafter"/>
</dbReference>